<dbReference type="InterPro" id="IPR015421">
    <property type="entry name" value="PyrdxlP-dep_Trfase_major"/>
</dbReference>
<evidence type="ECO:0000256" key="2">
    <source>
        <dbReference type="ARBA" id="ARBA00022898"/>
    </source>
</evidence>
<dbReference type="Gene3D" id="3.90.1150.10">
    <property type="entry name" value="Aspartate Aminotransferase, domain 1"/>
    <property type="match status" value="1"/>
</dbReference>
<dbReference type="SUPFAM" id="SSF53383">
    <property type="entry name" value="PLP-dependent transferases"/>
    <property type="match status" value="1"/>
</dbReference>
<dbReference type="InterPro" id="IPR015424">
    <property type="entry name" value="PyrdxlP-dep_Trfase"/>
</dbReference>
<dbReference type="PIRSF" id="PIRSF000521">
    <property type="entry name" value="Transaminase_4ab_Lys_Orn"/>
    <property type="match status" value="1"/>
</dbReference>
<reference evidence="4" key="1">
    <citation type="submission" date="2022-10" db="EMBL/GenBank/DDBJ databases">
        <title>The WGS of Solirubrobacter sp. CPCC 204708.</title>
        <authorList>
            <person name="Jiang Z."/>
        </authorList>
    </citation>
    <scope>NUCLEOTIDE SEQUENCE</scope>
    <source>
        <strain evidence="4">CPCC 204708</strain>
    </source>
</reference>
<organism evidence="4 5">
    <name type="scientific">Solirubrobacter deserti</name>
    <dbReference type="NCBI Taxonomy" id="2282478"/>
    <lineage>
        <taxon>Bacteria</taxon>
        <taxon>Bacillati</taxon>
        <taxon>Actinomycetota</taxon>
        <taxon>Thermoleophilia</taxon>
        <taxon>Solirubrobacterales</taxon>
        <taxon>Solirubrobacteraceae</taxon>
        <taxon>Solirubrobacter</taxon>
    </lineage>
</organism>
<protein>
    <submittedName>
        <fullName evidence="4">Aminotransferase class III-fold pyridoxal phosphate-dependent enzyme</fullName>
    </submittedName>
</protein>
<keyword evidence="4" id="KW-0808">Transferase</keyword>
<dbReference type="Gene3D" id="3.40.640.10">
    <property type="entry name" value="Type I PLP-dependent aspartate aminotransferase-like (Major domain)"/>
    <property type="match status" value="1"/>
</dbReference>
<keyword evidence="4" id="KW-0032">Aminotransferase</keyword>
<sequence length="410" mass="43443">MSFWHPFADMAAVSKSELLIERGEGVWVFDSDENRYLDATASLWYANIGHARAEVADAVAAQLRTLEAYHTFGDFSNRPANEVCERLAALAPVDDARVFLTSGGGDSIEVAAKLARRHFINQGQPERVHLISRTHGYHGTHGFGTTLGGIEPNVTNWGPLIPQASVVPYDSLQALEAEVLRVGPDKVAAFFCEPVIGAGGVRLPPEGYIQGVADLCAEHGILLVIDSVICAFGRLGTWFGVERWPDVRPDMITFAKGVTSGYIPLGGVVASGKIAEPYYNGEAPMFRHGATYAGHPAACAAALAVLDIYEGEGLIERGRELEGPLADGVNSLADHPAVAEVRAGLGFLAALGLNPDADAAAPARLVAGAREKGVLVRAVIGGVAMSPPLIADQEHIYLLVEGLRAGLDRV</sequence>
<dbReference type="Pfam" id="PF00202">
    <property type="entry name" value="Aminotran_3"/>
    <property type="match status" value="1"/>
</dbReference>
<dbReference type="EMBL" id="JAPCID010000090">
    <property type="protein sequence ID" value="MDA0142441.1"/>
    <property type="molecule type" value="Genomic_DNA"/>
</dbReference>
<evidence type="ECO:0000256" key="1">
    <source>
        <dbReference type="ARBA" id="ARBA00008954"/>
    </source>
</evidence>
<dbReference type="InterPro" id="IPR005814">
    <property type="entry name" value="Aminotrans_3"/>
</dbReference>
<keyword evidence="5" id="KW-1185">Reference proteome</keyword>
<dbReference type="RefSeq" id="WP_202953933.1">
    <property type="nucleotide sequence ID" value="NZ_JAPCID010000090.1"/>
</dbReference>
<keyword evidence="2 3" id="KW-0663">Pyridoxal phosphate</keyword>
<dbReference type="CDD" id="cd00610">
    <property type="entry name" value="OAT_like"/>
    <property type="match status" value="1"/>
</dbReference>
<accession>A0ABT4RV85</accession>
<dbReference type="Proteomes" id="UP001147700">
    <property type="component" value="Unassembled WGS sequence"/>
</dbReference>
<gene>
    <name evidence="4" type="ORF">OJ962_33465</name>
</gene>
<dbReference type="PANTHER" id="PTHR43094:SF1">
    <property type="entry name" value="AMINOTRANSFERASE CLASS-III"/>
    <property type="match status" value="1"/>
</dbReference>
<proteinExistence type="inferred from homology"/>
<evidence type="ECO:0000313" key="4">
    <source>
        <dbReference type="EMBL" id="MDA0142441.1"/>
    </source>
</evidence>
<evidence type="ECO:0000256" key="3">
    <source>
        <dbReference type="RuleBase" id="RU003560"/>
    </source>
</evidence>
<comment type="similarity">
    <text evidence="1 3">Belongs to the class-III pyridoxal-phosphate-dependent aminotransferase family.</text>
</comment>
<dbReference type="GO" id="GO:0008483">
    <property type="term" value="F:transaminase activity"/>
    <property type="evidence" value="ECO:0007669"/>
    <property type="project" value="UniProtKB-KW"/>
</dbReference>
<dbReference type="InterPro" id="IPR015422">
    <property type="entry name" value="PyrdxlP-dep_Trfase_small"/>
</dbReference>
<comment type="caution">
    <text evidence="4">The sequence shown here is derived from an EMBL/GenBank/DDBJ whole genome shotgun (WGS) entry which is preliminary data.</text>
</comment>
<dbReference type="PANTHER" id="PTHR43094">
    <property type="entry name" value="AMINOTRANSFERASE"/>
    <property type="match status" value="1"/>
</dbReference>
<name>A0ABT4RV85_9ACTN</name>
<evidence type="ECO:0000313" key="5">
    <source>
        <dbReference type="Proteomes" id="UP001147700"/>
    </source>
</evidence>